<gene>
    <name evidence="10" type="ORF">FHU40_005313</name>
</gene>
<proteinExistence type="inferred from homology"/>
<dbReference type="AlphaFoldDB" id="A0A7W4W0Z1"/>
<evidence type="ECO:0000256" key="3">
    <source>
        <dbReference type="ARBA" id="ARBA00022692"/>
    </source>
</evidence>
<dbReference type="InterPro" id="IPR003838">
    <property type="entry name" value="ABC3_permease_C"/>
</dbReference>
<evidence type="ECO:0000256" key="5">
    <source>
        <dbReference type="ARBA" id="ARBA00023136"/>
    </source>
</evidence>
<evidence type="ECO:0000313" key="10">
    <source>
        <dbReference type="EMBL" id="MBB3045456.1"/>
    </source>
</evidence>
<dbReference type="InterPro" id="IPR025857">
    <property type="entry name" value="MacB_PCD"/>
</dbReference>
<keyword evidence="2" id="KW-1003">Cell membrane</keyword>
<organism evidence="10 11">
    <name type="scientific">Nocardioides soli</name>
    <dbReference type="NCBI Taxonomy" id="1036020"/>
    <lineage>
        <taxon>Bacteria</taxon>
        <taxon>Bacillati</taxon>
        <taxon>Actinomycetota</taxon>
        <taxon>Actinomycetes</taxon>
        <taxon>Propionibacteriales</taxon>
        <taxon>Nocardioidaceae</taxon>
        <taxon>Nocardioides</taxon>
    </lineage>
</organism>
<dbReference type="RefSeq" id="WP_183595447.1">
    <property type="nucleotide sequence ID" value="NZ_JACHWR010000008.1"/>
</dbReference>
<keyword evidence="5 7" id="KW-0472">Membrane</keyword>
<comment type="caution">
    <text evidence="10">The sequence shown here is derived from an EMBL/GenBank/DDBJ whole genome shotgun (WGS) entry which is preliminary data.</text>
</comment>
<evidence type="ECO:0000313" key="11">
    <source>
        <dbReference type="Proteomes" id="UP000589626"/>
    </source>
</evidence>
<keyword evidence="3 7" id="KW-0812">Transmembrane</keyword>
<feature type="transmembrane region" description="Helical" evidence="7">
    <location>
        <begin position="276"/>
        <end position="301"/>
    </location>
</feature>
<accession>A0A7W4W0Z1</accession>
<protein>
    <submittedName>
        <fullName evidence="10">Putative ABC transport system permease protein</fullName>
    </submittedName>
</protein>
<comment type="similarity">
    <text evidence="6">Belongs to the ABC-4 integral membrane protein family.</text>
</comment>
<dbReference type="GO" id="GO:0022857">
    <property type="term" value="F:transmembrane transporter activity"/>
    <property type="evidence" value="ECO:0007669"/>
    <property type="project" value="TreeGrafter"/>
</dbReference>
<dbReference type="PANTHER" id="PTHR30572">
    <property type="entry name" value="MEMBRANE COMPONENT OF TRANSPORTER-RELATED"/>
    <property type="match status" value="1"/>
</dbReference>
<comment type="subcellular location">
    <subcellularLocation>
        <location evidence="1">Cell membrane</location>
        <topology evidence="1">Multi-pass membrane protein</topology>
    </subcellularLocation>
</comment>
<evidence type="ECO:0000256" key="7">
    <source>
        <dbReference type="SAM" id="Phobius"/>
    </source>
</evidence>
<feature type="domain" description="ABC3 transporter permease C-terminal" evidence="8">
    <location>
        <begin position="279"/>
        <end position="391"/>
    </location>
</feature>
<evidence type="ECO:0000256" key="6">
    <source>
        <dbReference type="ARBA" id="ARBA00038076"/>
    </source>
</evidence>
<evidence type="ECO:0000256" key="1">
    <source>
        <dbReference type="ARBA" id="ARBA00004651"/>
    </source>
</evidence>
<feature type="transmembrane region" description="Helical" evidence="7">
    <location>
        <begin position="364"/>
        <end position="384"/>
    </location>
</feature>
<evidence type="ECO:0000259" key="8">
    <source>
        <dbReference type="Pfam" id="PF02687"/>
    </source>
</evidence>
<dbReference type="EMBL" id="JACHWR010000008">
    <property type="protein sequence ID" value="MBB3045456.1"/>
    <property type="molecule type" value="Genomic_DNA"/>
</dbReference>
<keyword evidence="4 7" id="KW-1133">Transmembrane helix</keyword>
<dbReference type="GO" id="GO:0005886">
    <property type="term" value="C:plasma membrane"/>
    <property type="evidence" value="ECO:0007669"/>
    <property type="project" value="UniProtKB-SubCell"/>
</dbReference>
<evidence type="ECO:0000259" key="9">
    <source>
        <dbReference type="Pfam" id="PF12704"/>
    </source>
</evidence>
<dbReference type="Pfam" id="PF02687">
    <property type="entry name" value="FtsX"/>
    <property type="match status" value="1"/>
</dbReference>
<dbReference type="InterPro" id="IPR050250">
    <property type="entry name" value="Macrolide_Exporter_MacB"/>
</dbReference>
<dbReference type="Pfam" id="PF12704">
    <property type="entry name" value="MacB_PCD"/>
    <property type="match status" value="1"/>
</dbReference>
<reference evidence="10 11" key="1">
    <citation type="submission" date="2020-08" db="EMBL/GenBank/DDBJ databases">
        <title>Sequencing the genomes of 1000 actinobacteria strains.</title>
        <authorList>
            <person name="Klenk H.-P."/>
        </authorList>
    </citation>
    <scope>NUCLEOTIDE SEQUENCE [LARGE SCALE GENOMIC DNA]</scope>
    <source>
        <strain evidence="10 11">DSM 105498</strain>
    </source>
</reference>
<feature type="domain" description="MacB-like periplasmic core" evidence="9">
    <location>
        <begin position="27"/>
        <end position="240"/>
    </location>
</feature>
<name>A0A7W4W0Z1_9ACTN</name>
<sequence>MSRGRARPWTHVVEAMAGVSARPGRLVLTMVGEALGLAALVATVSLAGTASGQVADHFDRAAADRVTVQPEESRAERGAVLPADAEERIRSLEGVETAGTLTRLEVDDPARTVPVVDPQAPPDPTLPVLAASPGLLDAVDAEISGRRYDAGHVARADPVALLGAAAARRLGITDLAHGPAVFVGDRALTVVGIIDAVDARGELVDSIVVPESTAARLFGWQGAQSLQVEVAPGAAETIARQAPLAITPTDPGALLASAPPTDTTLRERVQGDVSSLLVLLGIVTLVAGGVGIANIMLLSVMERVGEIGLRRALGATRGDLMTQFLVESATVGLLGGVVGTSLGFGTSMLVALARDWAPVLDARLLAAPLAGLVIGVLAGAFPAWRAGSLEPAEALRTL</sequence>
<evidence type="ECO:0000256" key="2">
    <source>
        <dbReference type="ARBA" id="ARBA00022475"/>
    </source>
</evidence>
<feature type="transmembrane region" description="Helical" evidence="7">
    <location>
        <begin position="329"/>
        <end position="352"/>
    </location>
</feature>
<keyword evidence="11" id="KW-1185">Reference proteome</keyword>
<dbReference type="Proteomes" id="UP000589626">
    <property type="component" value="Unassembled WGS sequence"/>
</dbReference>
<dbReference type="PANTHER" id="PTHR30572:SF4">
    <property type="entry name" value="ABC TRANSPORTER PERMEASE YTRF"/>
    <property type="match status" value="1"/>
</dbReference>
<evidence type="ECO:0000256" key="4">
    <source>
        <dbReference type="ARBA" id="ARBA00022989"/>
    </source>
</evidence>